<dbReference type="Gene3D" id="3.30.470.20">
    <property type="entry name" value="ATP-grasp fold, B domain"/>
    <property type="match status" value="1"/>
</dbReference>
<accession>A0A445GHI7</accession>
<organism evidence="1 2">
    <name type="scientific">Glycine soja</name>
    <name type="common">Wild soybean</name>
    <dbReference type="NCBI Taxonomy" id="3848"/>
    <lineage>
        <taxon>Eukaryota</taxon>
        <taxon>Viridiplantae</taxon>
        <taxon>Streptophyta</taxon>
        <taxon>Embryophyta</taxon>
        <taxon>Tracheophyta</taxon>
        <taxon>Spermatophyta</taxon>
        <taxon>Magnoliopsida</taxon>
        <taxon>eudicotyledons</taxon>
        <taxon>Gunneridae</taxon>
        <taxon>Pentapetalae</taxon>
        <taxon>rosids</taxon>
        <taxon>fabids</taxon>
        <taxon>Fabales</taxon>
        <taxon>Fabaceae</taxon>
        <taxon>Papilionoideae</taxon>
        <taxon>50 kb inversion clade</taxon>
        <taxon>NPAAA clade</taxon>
        <taxon>indigoferoid/millettioid clade</taxon>
        <taxon>Phaseoleae</taxon>
        <taxon>Glycine</taxon>
        <taxon>Glycine subgen. Soja</taxon>
    </lineage>
</organism>
<dbReference type="AlphaFoldDB" id="A0A445GHI7"/>
<dbReference type="Proteomes" id="UP000289340">
    <property type="component" value="Chromosome 16"/>
</dbReference>
<comment type="caution">
    <text evidence="1">The sequence shown here is derived from an EMBL/GenBank/DDBJ whole genome shotgun (WGS) entry which is preliminary data.</text>
</comment>
<dbReference type="Gene3D" id="3.40.50.20">
    <property type="match status" value="1"/>
</dbReference>
<dbReference type="PANTHER" id="PTHR23132">
    <property type="entry name" value="D-ALANINE--D-ALANINE LIGASE"/>
    <property type="match status" value="1"/>
</dbReference>
<dbReference type="PANTHER" id="PTHR23132:SF0">
    <property type="entry name" value="D-ALANINE-D-ALANINE LIGASE FAMILY"/>
    <property type="match status" value="1"/>
</dbReference>
<reference evidence="1 2" key="1">
    <citation type="submission" date="2018-09" db="EMBL/GenBank/DDBJ databases">
        <title>A high-quality reference genome of wild soybean provides a powerful tool to mine soybean genomes.</title>
        <authorList>
            <person name="Xie M."/>
            <person name="Chung C.Y.L."/>
            <person name="Li M.-W."/>
            <person name="Wong F.-L."/>
            <person name="Chan T.-F."/>
            <person name="Lam H.-M."/>
        </authorList>
    </citation>
    <scope>NUCLEOTIDE SEQUENCE [LARGE SCALE GENOMIC DNA]</scope>
    <source>
        <strain evidence="2">cv. W05</strain>
        <tissue evidence="1">Hypocotyl of etiolated seedlings</tissue>
    </source>
</reference>
<evidence type="ECO:0000313" key="2">
    <source>
        <dbReference type="Proteomes" id="UP000289340"/>
    </source>
</evidence>
<dbReference type="GO" id="GO:0008716">
    <property type="term" value="F:D-alanine-D-alanine ligase activity"/>
    <property type="evidence" value="ECO:0007669"/>
    <property type="project" value="TreeGrafter"/>
</dbReference>
<protein>
    <submittedName>
        <fullName evidence="1">Uncharacterized protein</fullName>
    </submittedName>
</protein>
<evidence type="ECO:0000313" key="1">
    <source>
        <dbReference type="EMBL" id="RZB60665.1"/>
    </source>
</evidence>
<name>A0A445GHI7_GLYSO</name>
<gene>
    <name evidence="1" type="ORF">D0Y65_043426</name>
</gene>
<dbReference type="EMBL" id="QZWG01000016">
    <property type="protein sequence ID" value="RZB60665.1"/>
    <property type="molecule type" value="Genomic_DNA"/>
</dbReference>
<dbReference type="GO" id="GO:0009507">
    <property type="term" value="C:chloroplast"/>
    <property type="evidence" value="ECO:0007669"/>
    <property type="project" value="TreeGrafter"/>
</dbReference>
<sequence>HGQFGEDADIQELLEKYNVPFVGTGSKESCQAFDKGIDNKLLIEIFLEGGSELATIVLDVGFDSNSFLVVLLLTEKMTQYLITTGSTFQSMLFQWLCAQDFERIDGWLLPNSSSKLLSSSKSEFGRTESGVIIFTDTNLISSMEQIGFLFQQASKVGFSHTNILRSIIHHACLRFLNLASVSGISG</sequence>
<dbReference type="InterPro" id="IPR016185">
    <property type="entry name" value="PreATP-grasp_dom_sf"/>
</dbReference>
<proteinExistence type="predicted"/>
<feature type="non-terminal residue" evidence="1">
    <location>
        <position position="1"/>
    </location>
</feature>
<keyword evidence="2" id="KW-1185">Reference proteome</keyword>
<dbReference type="SUPFAM" id="SSF52440">
    <property type="entry name" value="PreATP-grasp domain"/>
    <property type="match status" value="1"/>
</dbReference>